<dbReference type="InterPro" id="IPR050336">
    <property type="entry name" value="Chromosome_partition/occlusion"/>
</dbReference>
<evidence type="ECO:0000259" key="2">
    <source>
        <dbReference type="SMART" id="SM00470"/>
    </source>
</evidence>
<dbReference type="InterPro" id="IPR003115">
    <property type="entry name" value="ParB_N"/>
</dbReference>
<dbReference type="OrthoDB" id="7812516at2"/>
<keyword evidence="4" id="KW-1185">Reference proteome</keyword>
<name>A0A5S3P7B7_9RHOB</name>
<accession>A0A5S3P7B7</accession>
<comment type="caution">
    <text evidence="3">The sequence shown here is derived from an EMBL/GenBank/DDBJ whole genome shotgun (WGS) entry which is preliminary data.</text>
</comment>
<reference evidence="3 4" key="1">
    <citation type="submission" date="2019-05" db="EMBL/GenBank/DDBJ databases">
        <title>Sulfitobacter sabulilitoris sp. nov., isolated from a marine sand.</title>
        <authorList>
            <person name="Yoon J.-H."/>
        </authorList>
    </citation>
    <scope>NUCLEOTIDE SEQUENCE [LARGE SCALE GENOMIC DNA]</scope>
    <source>
        <strain evidence="3 4">HSMS-29</strain>
    </source>
</reference>
<dbReference type="PANTHER" id="PTHR33375:SF1">
    <property type="entry name" value="CHROMOSOME-PARTITIONING PROTEIN PARB-RELATED"/>
    <property type="match status" value="1"/>
</dbReference>
<evidence type="ECO:0000313" key="4">
    <source>
        <dbReference type="Proteomes" id="UP000309550"/>
    </source>
</evidence>
<dbReference type="AlphaFoldDB" id="A0A5S3P7B7"/>
<dbReference type="SUPFAM" id="SSF110849">
    <property type="entry name" value="ParB/Sulfiredoxin"/>
    <property type="match status" value="1"/>
</dbReference>
<feature type="region of interest" description="Disordered" evidence="1">
    <location>
        <begin position="280"/>
        <end position="299"/>
    </location>
</feature>
<dbReference type="CDD" id="cd16405">
    <property type="entry name" value="RepB_like_N"/>
    <property type="match status" value="1"/>
</dbReference>
<gene>
    <name evidence="3" type="ORF">FDT80_18690</name>
</gene>
<dbReference type="GO" id="GO:0005694">
    <property type="term" value="C:chromosome"/>
    <property type="evidence" value="ECO:0007669"/>
    <property type="project" value="TreeGrafter"/>
</dbReference>
<dbReference type="SMART" id="SM00470">
    <property type="entry name" value="ParB"/>
    <property type="match status" value="1"/>
</dbReference>
<dbReference type="Proteomes" id="UP000309550">
    <property type="component" value="Unassembled WGS sequence"/>
</dbReference>
<feature type="region of interest" description="Disordered" evidence="1">
    <location>
        <begin position="1"/>
        <end position="29"/>
    </location>
</feature>
<dbReference type="Pfam" id="PF02195">
    <property type="entry name" value="ParB_N"/>
    <property type="match status" value="1"/>
</dbReference>
<protein>
    <submittedName>
        <fullName evidence="3">Nuclease</fullName>
    </submittedName>
</protein>
<dbReference type="EMBL" id="VANS01000013">
    <property type="protein sequence ID" value="TMM49160.1"/>
    <property type="molecule type" value="Genomic_DNA"/>
</dbReference>
<dbReference type="GO" id="GO:0007059">
    <property type="term" value="P:chromosome segregation"/>
    <property type="evidence" value="ECO:0007669"/>
    <property type="project" value="TreeGrafter"/>
</dbReference>
<organism evidence="3 4">
    <name type="scientific">Sulfitobacter sabulilitoris</name>
    <dbReference type="NCBI Taxonomy" id="2562655"/>
    <lineage>
        <taxon>Bacteria</taxon>
        <taxon>Pseudomonadati</taxon>
        <taxon>Pseudomonadota</taxon>
        <taxon>Alphaproteobacteria</taxon>
        <taxon>Rhodobacterales</taxon>
        <taxon>Roseobacteraceae</taxon>
        <taxon>Sulfitobacter</taxon>
    </lineage>
</organism>
<dbReference type="Gene3D" id="3.90.1530.30">
    <property type="match status" value="1"/>
</dbReference>
<dbReference type="InterPro" id="IPR036086">
    <property type="entry name" value="ParB/Sulfiredoxin_sf"/>
</dbReference>
<dbReference type="RefSeq" id="WP_138663851.1">
    <property type="nucleotide sequence ID" value="NZ_VANS01000013.1"/>
</dbReference>
<sequence>MAKRRRLNPPRLDYFRGPDAESSPLGLPGSVPPPISRIAGDAAAAGALREVAEEMTAARNDGRFLLRLPLDRIDETWLVRDRIGTDPEALENLMSSLRSHGQRNPIEVTEIAPDRYGLISGWRRLTALRRLHADLAGEPEQARFATVLALPRQPETAEDAYVAMVEENEIRLGLSYFERARIAAKAVEAGVFETEKLALRKLYASASRAKRSKIGSFLRLYHLLQDHLRFASALPERLGLALARALDADPALGGRIAGLLDKAAPDSAEQEQALLQATLKKASPPQTKTRQGAAAGDEIRPGIVLRTQRPASDGAEGKVTLTGKGLTPEMLEKLRHWLSEC</sequence>
<proteinExistence type="predicted"/>
<evidence type="ECO:0000313" key="3">
    <source>
        <dbReference type="EMBL" id="TMM49160.1"/>
    </source>
</evidence>
<dbReference type="PANTHER" id="PTHR33375">
    <property type="entry name" value="CHROMOSOME-PARTITIONING PROTEIN PARB-RELATED"/>
    <property type="match status" value="1"/>
</dbReference>
<dbReference type="InterPro" id="IPR037972">
    <property type="entry name" value="RepB_N"/>
</dbReference>
<evidence type="ECO:0000256" key="1">
    <source>
        <dbReference type="SAM" id="MobiDB-lite"/>
    </source>
</evidence>
<feature type="domain" description="ParB-like N-terminal" evidence="2">
    <location>
        <begin position="66"/>
        <end position="169"/>
    </location>
</feature>